<reference evidence="1 2" key="1">
    <citation type="submission" date="2016-09" db="EMBL/GenBank/DDBJ databases">
        <title>Metabolic pathway, cell adaptation mechanisms and a novel monoxygenase revealed through proteogenomic-transcription analysis of a Sphingomonas haloaromaticamans strain degrading the fungicide ortho-phenylphenol.</title>
        <authorList>
            <person name="Perruchon C."/>
            <person name="Papadopoulou E.S."/>
            <person name="Rousidou C."/>
            <person name="Vasileiadis S."/>
            <person name="Tanou G."/>
            <person name="Amoutzias G."/>
            <person name="Molassiotis A."/>
            <person name="Karpouzas D.G."/>
        </authorList>
    </citation>
    <scope>NUCLEOTIDE SEQUENCE [LARGE SCALE GENOMIC DNA]</scope>
    <source>
        <strain evidence="1 2">P3</strain>
    </source>
</reference>
<protein>
    <submittedName>
        <fullName evidence="1">Uncharacterized protein</fullName>
    </submittedName>
</protein>
<sequence>MPWIIIDAETKALVSGPHADAPEVDEGRESWPAPPEFPALMFWDPVALAFRDIVPLTGRILSPLAYQRRFTQTERIAIRGSADPAVIDWHALAMIATEIDLTDPDVVAGTNYLEAIGLIGAGRAAEILTI</sequence>
<keyword evidence="2" id="KW-1185">Reference proteome</keyword>
<proteinExistence type="predicted"/>
<accession>A0A1S1HCT0</accession>
<dbReference type="OrthoDB" id="8914081at2"/>
<comment type="caution">
    <text evidence="1">The sequence shown here is derived from an EMBL/GenBank/DDBJ whole genome shotgun (WGS) entry which is preliminary data.</text>
</comment>
<dbReference type="AlphaFoldDB" id="A0A1S1HCT0"/>
<dbReference type="RefSeq" id="WP_015457791.1">
    <property type="nucleotide sequence ID" value="NZ_MIPT01000001.1"/>
</dbReference>
<evidence type="ECO:0000313" key="1">
    <source>
        <dbReference type="EMBL" id="OHT19898.1"/>
    </source>
</evidence>
<evidence type="ECO:0000313" key="2">
    <source>
        <dbReference type="Proteomes" id="UP000179467"/>
    </source>
</evidence>
<dbReference type="Proteomes" id="UP000179467">
    <property type="component" value="Unassembled WGS sequence"/>
</dbReference>
<name>A0A1S1HCT0_9SPHN</name>
<gene>
    <name evidence="1" type="ORF">BHE75_01891</name>
</gene>
<dbReference type="EMBL" id="MIPT01000001">
    <property type="protein sequence ID" value="OHT19898.1"/>
    <property type="molecule type" value="Genomic_DNA"/>
</dbReference>
<organism evidence="1 2">
    <name type="scientific">Edaphosphingomonas haloaromaticamans</name>
    <dbReference type="NCBI Taxonomy" id="653954"/>
    <lineage>
        <taxon>Bacteria</taxon>
        <taxon>Pseudomonadati</taxon>
        <taxon>Pseudomonadota</taxon>
        <taxon>Alphaproteobacteria</taxon>
        <taxon>Sphingomonadales</taxon>
        <taxon>Rhizorhabdaceae</taxon>
        <taxon>Edaphosphingomonas</taxon>
    </lineage>
</organism>